<proteinExistence type="predicted"/>
<organism evidence="4 5">
    <name type="scientific">Paenibacillus glycanilyticus</name>
    <dbReference type="NCBI Taxonomy" id="126569"/>
    <lineage>
        <taxon>Bacteria</taxon>
        <taxon>Bacillati</taxon>
        <taxon>Bacillota</taxon>
        <taxon>Bacilli</taxon>
        <taxon>Bacillales</taxon>
        <taxon>Paenibacillaceae</taxon>
        <taxon>Paenibacillus</taxon>
    </lineage>
</organism>
<dbReference type="SUPFAM" id="SSF55729">
    <property type="entry name" value="Acyl-CoA N-acyltransferases (Nat)"/>
    <property type="match status" value="1"/>
</dbReference>
<evidence type="ECO:0000259" key="3">
    <source>
        <dbReference type="PROSITE" id="PS51186"/>
    </source>
</evidence>
<name>A0ABQ6GH65_9BACL</name>
<evidence type="ECO:0000313" key="4">
    <source>
        <dbReference type="EMBL" id="GLX70284.1"/>
    </source>
</evidence>
<keyword evidence="5" id="KW-1185">Reference proteome</keyword>
<dbReference type="RefSeq" id="WP_434481748.1">
    <property type="nucleotide sequence ID" value="NZ_BSSQ01000018.1"/>
</dbReference>
<dbReference type="Pfam" id="PF00583">
    <property type="entry name" value="Acetyltransf_1"/>
    <property type="match status" value="1"/>
</dbReference>
<protein>
    <submittedName>
        <fullName evidence="4">Acetyltransferase</fullName>
    </submittedName>
</protein>
<evidence type="ECO:0000256" key="1">
    <source>
        <dbReference type="ARBA" id="ARBA00022679"/>
    </source>
</evidence>
<dbReference type="PROSITE" id="PS51186">
    <property type="entry name" value="GNAT"/>
    <property type="match status" value="1"/>
</dbReference>
<keyword evidence="2" id="KW-0012">Acyltransferase</keyword>
<keyword evidence="1" id="KW-0808">Transferase</keyword>
<evidence type="ECO:0000256" key="2">
    <source>
        <dbReference type="ARBA" id="ARBA00023315"/>
    </source>
</evidence>
<dbReference type="EMBL" id="BSSQ01000018">
    <property type="protein sequence ID" value="GLX70284.1"/>
    <property type="molecule type" value="Genomic_DNA"/>
</dbReference>
<dbReference type="Proteomes" id="UP001157114">
    <property type="component" value="Unassembled WGS sequence"/>
</dbReference>
<feature type="domain" description="N-acetyltransferase" evidence="3">
    <location>
        <begin position="11"/>
        <end position="160"/>
    </location>
</feature>
<dbReference type="Gene3D" id="3.40.630.30">
    <property type="match status" value="1"/>
</dbReference>
<dbReference type="CDD" id="cd04301">
    <property type="entry name" value="NAT_SF"/>
    <property type="match status" value="1"/>
</dbReference>
<evidence type="ECO:0000313" key="5">
    <source>
        <dbReference type="Proteomes" id="UP001157114"/>
    </source>
</evidence>
<dbReference type="PANTHER" id="PTHR43877">
    <property type="entry name" value="AMINOALKYLPHOSPHONATE N-ACETYLTRANSFERASE-RELATED-RELATED"/>
    <property type="match status" value="1"/>
</dbReference>
<reference evidence="4 5" key="1">
    <citation type="submission" date="2023-03" db="EMBL/GenBank/DDBJ databases">
        <title>Draft genome sequence of the bacteria which degrade cell wall of Tricholomamatutake.</title>
        <authorList>
            <person name="Konishi Y."/>
            <person name="Fukuta Y."/>
            <person name="Shirasaka N."/>
        </authorList>
    </citation>
    <scope>NUCLEOTIDE SEQUENCE [LARGE SCALE GENOMIC DNA]</scope>
    <source>
        <strain evidence="5">mu1</strain>
    </source>
</reference>
<dbReference type="InterPro" id="IPR050832">
    <property type="entry name" value="Bact_Acetyltransf"/>
</dbReference>
<comment type="caution">
    <text evidence="4">The sequence shown here is derived from an EMBL/GenBank/DDBJ whole genome shotgun (WGS) entry which is preliminary data.</text>
</comment>
<dbReference type="PANTHER" id="PTHR43877:SF2">
    <property type="entry name" value="AMINOALKYLPHOSPHONATE N-ACETYLTRANSFERASE-RELATED"/>
    <property type="match status" value="1"/>
</dbReference>
<dbReference type="InterPro" id="IPR016181">
    <property type="entry name" value="Acyl_CoA_acyltransferase"/>
</dbReference>
<sequence>MTGKEETFMERTIVQIDHDNEDLHRLIRKLDEDLAERYPNPDDVFTVDFTDPKVREMVFMVAYIDGVAVGCGAIRPLDETTVELKRFYVDPDYRRQGIAGMVLASLENKAIAMNRRVMRLEAGAPQPEALHFYASKGYYEIERFGEYADSESSLCYEKVL</sequence>
<gene>
    <name evidence="4" type="ORF">MU1_46300</name>
</gene>
<dbReference type="InterPro" id="IPR000182">
    <property type="entry name" value="GNAT_dom"/>
</dbReference>
<accession>A0ABQ6GH65</accession>